<dbReference type="GeneTree" id="ENSGT00940000164449"/>
<reference evidence="3" key="2">
    <citation type="submission" date="2025-09" db="UniProtKB">
        <authorList>
            <consortium name="Ensembl"/>
        </authorList>
    </citation>
    <scope>IDENTIFICATION</scope>
</reference>
<dbReference type="GO" id="GO:0006325">
    <property type="term" value="P:chromatin organization"/>
    <property type="evidence" value="ECO:0007669"/>
    <property type="project" value="TreeGrafter"/>
</dbReference>
<feature type="region of interest" description="Disordered" evidence="1">
    <location>
        <begin position="133"/>
        <end position="187"/>
    </location>
</feature>
<feature type="compositionally biased region" description="Low complexity" evidence="1">
    <location>
        <begin position="167"/>
        <end position="182"/>
    </location>
</feature>
<proteinExistence type="predicted"/>
<dbReference type="Proteomes" id="UP000261580">
    <property type="component" value="Unassembled WGS sequence"/>
</dbReference>
<organism evidence="3 4">
    <name type="scientific">Neolamprologus brichardi</name>
    <name type="common">Fairy cichlid</name>
    <name type="synonym">Lamprologus brichardi</name>
    <dbReference type="NCBI Taxonomy" id="32507"/>
    <lineage>
        <taxon>Eukaryota</taxon>
        <taxon>Metazoa</taxon>
        <taxon>Chordata</taxon>
        <taxon>Craniata</taxon>
        <taxon>Vertebrata</taxon>
        <taxon>Euteleostomi</taxon>
        <taxon>Actinopterygii</taxon>
        <taxon>Neopterygii</taxon>
        <taxon>Teleostei</taxon>
        <taxon>Neoteleostei</taxon>
        <taxon>Acanthomorphata</taxon>
        <taxon>Ovalentaria</taxon>
        <taxon>Cichlomorphae</taxon>
        <taxon>Cichliformes</taxon>
        <taxon>Cichlidae</taxon>
        <taxon>African cichlids</taxon>
        <taxon>Pseudocrenilabrinae</taxon>
        <taxon>Lamprologini</taxon>
        <taxon>Neolamprologus</taxon>
    </lineage>
</organism>
<dbReference type="GO" id="GO:0005634">
    <property type="term" value="C:nucleus"/>
    <property type="evidence" value="ECO:0007669"/>
    <property type="project" value="TreeGrafter"/>
</dbReference>
<dbReference type="Pfam" id="PF15296">
    <property type="entry name" value="Codanin-1_C"/>
    <property type="match status" value="1"/>
</dbReference>
<dbReference type="PANTHER" id="PTHR28678:SF1">
    <property type="entry name" value="CODANIN-1"/>
    <property type="match status" value="1"/>
</dbReference>
<accession>A0A3Q4H0L4</accession>
<evidence type="ECO:0000313" key="4">
    <source>
        <dbReference type="Proteomes" id="UP000261580"/>
    </source>
</evidence>
<dbReference type="AlphaFoldDB" id="A0A3Q4H0L4"/>
<dbReference type="PANTHER" id="PTHR28678">
    <property type="entry name" value="CODANIN-1"/>
    <property type="match status" value="1"/>
</dbReference>
<dbReference type="Bgee" id="ENSNBRG00000010306">
    <property type="expression patterns" value="Expressed in blood and 8 other cell types or tissues"/>
</dbReference>
<dbReference type="OMA" id="CEITMAT"/>
<dbReference type="InterPro" id="IPR028171">
    <property type="entry name" value="Codanin-1_C"/>
</dbReference>
<dbReference type="Ensembl" id="ENSNBRT00000013705.1">
    <property type="protein sequence ID" value="ENSNBRP00000013333.1"/>
    <property type="gene ID" value="ENSNBRG00000010306.1"/>
</dbReference>
<evidence type="ECO:0000313" key="3">
    <source>
        <dbReference type="Ensembl" id="ENSNBRP00000013333.1"/>
    </source>
</evidence>
<feature type="domain" description="Codanin-1 C-terminal" evidence="2">
    <location>
        <begin position="691"/>
        <end position="805"/>
    </location>
</feature>
<sequence length="924" mass="103152">GLTVHKEEFVPFLLNFLREQSSQALTHGPATPAKTPSRPRPAAQTQVFSEKRGCKSASGGSGTRAASRVQLFSPSFVSPGPEGSHCLRRGGHYIDETGGRRSVRGGGGYGRIIEQVSPPSVGQLNFNNLEEFPPVGSSPISPAASKPTRRINPTPVSAERPHSKPKTCFTSTPFSKPSSPLSGVEPLEGSMTGGNSLKKFKLVKIFFVFSENLVPNIFLELFFVMQLLTSRSPHTHDDEQESLCYLRLVHNCVYFAVKVLENQFQLVAHLDKCTLRLLAENERVASFSPHLRDLLTQAQDKSTAKVTELYLSTFIHSVPFQPDTDNRSNFSSDKAFHIFKKQRDIFYEVLREWEDFHKEPGWNFDTALGNRIRGMMSQMTSAGNHSHFARLFLKQLIQMCKGPRVNSTSGDAPDADLLGMLGAEGLGRLKRLEERLIQPHGVVGPCSPPSFPGYQEFFRDFLQAASCCQLNQHLQDSLCQQLLQLDEVSILSPPASICERDEEEEEDGDMEQQDEKQRFSSVLLLARLLAKFLGFISFLPYQTSEKPSREIQDTAIALRSKSVPVLDVCAVLRNSIRRRRTILTVPWLVEFLSMLDFIGPLLLCYRTTLGTLLLLYRRLVLDRCEEMCYLNKLLMVSVLGWLFQIPVIPEDIFFTSEFTEVAKVEESDINVAGLVSDKINFNRCLSIKRLDCIPLVDQQLLYTCCPFLGEFRKLLAAFVSGSTAKSGGIIRKITPTSAELKDMPAAHRSQQKLQVDLEQAFFHNQPPSLRRTVEFVAERVGSNAVKHMKATLVNELVGRGEKMLRDGLGSANSNPSKLNDSICAQLCDHPAVFLLPIRILLPHETSPTVLATSENITKRLATEKACSWLSANITGNYIAVGPRTDKELPTGSQLLTLLQKVGETLSCRKVNQRETGVIKLHRIY</sequence>
<dbReference type="InterPro" id="IPR040031">
    <property type="entry name" value="Codanin-1"/>
</dbReference>
<name>A0A3Q4H0L4_NEOBR</name>
<keyword evidence="4" id="KW-1185">Reference proteome</keyword>
<feature type="region of interest" description="Disordered" evidence="1">
    <location>
        <begin position="23"/>
        <end position="65"/>
    </location>
</feature>
<reference evidence="3" key="1">
    <citation type="submission" date="2025-08" db="UniProtKB">
        <authorList>
            <consortium name="Ensembl"/>
        </authorList>
    </citation>
    <scope>IDENTIFICATION</scope>
</reference>
<evidence type="ECO:0000256" key="1">
    <source>
        <dbReference type="SAM" id="MobiDB-lite"/>
    </source>
</evidence>
<evidence type="ECO:0000259" key="2">
    <source>
        <dbReference type="Pfam" id="PF15296"/>
    </source>
</evidence>
<protein>
    <submittedName>
        <fullName evidence="3">Codanin-1-like</fullName>
    </submittedName>
</protein>
<dbReference type="STRING" id="32507.ENSNBRP00000013333"/>